<sequence length="199" mass="22044">MSANLAAIGEYTYSTKQNRIININIRSGIGAGITYLGRMQKGTHGRFGEIAHTILFPNGVECPCGNRGCLERYASLNVLCNTIKEKKGLETIEINEIAEFWTNQDRLVTNEVLTNLEYLSIGINNLISSFDPDEIIINSPLVNKIPELLSYIKDNLKSHLTKETKLSISCLTDKATVYGGIAVVSSSYLNIPDLKFLNE</sequence>
<dbReference type="InterPro" id="IPR043129">
    <property type="entry name" value="ATPase_NBD"/>
</dbReference>
<organism evidence="2 3">
    <name type="scientific">Ruoffia tabacinasalis</name>
    <dbReference type="NCBI Taxonomy" id="87458"/>
    <lineage>
        <taxon>Bacteria</taxon>
        <taxon>Bacillati</taxon>
        <taxon>Bacillota</taxon>
        <taxon>Bacilli</taxon>
        <taxon>Lactobacillales</taxon>
        <taxon>Aerococcaceae</taxon>
        <taxon>Ruoffia</taxon>
    </lineage>
</organism>
<evidence type="ECO:0000313" key="3">
    <source>
        <dbReference type="Proteomes" id="UP000823401"/>
    </source>
</evidence>
<keyword evidence="3" id="KW-1185">Reference proteome</keyword>
<dbReference type="EMBL" id="JACCEL010000015">
    <property type="protein sequence ID" value="MBG9978521.1"/>
    <property type="molecule type" value="Genomic_DNA"/>
</dbReference>
<dbReference type="PANTHER" id="PTHR18964">
    <property type="entry name" value="ROK (REPRESSOR, ORF, KINASE) FAMILY"/>
    <property type="match status" value="1"/>
</dbReference>
<reference evidence="2 3" key="1">
    <citation type="submission" date="2020-07" db="EMBL/GenBank/DDBJ databases">
        <title>Facklamia lactis sp. nov., isolated from raw milk.</title>
        <authorList>
            <person name="Doll E.V."/>
            <person name="Huptas C."/>
            <person name="Staib L."/>
            <person name="Wenning M."/>
            <person name="Scherer S."/>
        </authorList>
    </citation>
    <scope>NUCLEOTIDE SEQUENCE [LARGE SCALE GENOMIC DNA]</scope>
    <source>
        <strain evidence="2 3">DSM 104272</strain>
    </source>
</reference>
<name>A0ABS0LM37_9LACT</name>
<dbReference type="SUPFAM" id="SSF53067">
    <property type="entry name" value="Actin-like ATPase domain"/>
    <property type="match status" value="1"/>
</dbReference>
<dbReference type="Proteomes" id="UP000823401">
    <property type="component" value="Unassembled WGS sequence"/>
</dbReference>
<dbReference type="Pfam" id="PF00480">
    <property type="entry name" value="ROK"/>
    <property type="match status" value="1"/>
</dbReference>
<evidence type="ECO:0000256" key="1">
    <source>
        <dbReference type="ARBA" id="ARBA00006479"/>
    </source>
</evidence>
<dbReference type="InterPro" id="IPR000600">
    <property type="entry name" value="ROK"/>
</dbReference>
<dbReference type="RefSeq" id="WP_197104650.1">
    <property type="nucleotide sequence ID" value="NZ_JACCEL010000015.1"/>
</dbReference>
<comment type="caution">
    <text evidence="2">The sequence shown here is derived from an EMBL/GenBank/DDBJ whole genome shotgun (WGS) entry which is preliminary data.</text>
</comment>
<proteinExistence type="inferred from homology"/>
<protein>
    <submittedName>
        <fullName evidence="2">ROK family protein</fullName>
    </submittedName>
</protein>
<comment type="similarity">
    <text evidence="1">Belongs to the ROK (NagC/XylR) family.</text>
</comment>
<gene>
    <name evidence="2" type="ORF">HYQ42_06940</name>
</gene>
<evidence type="ECO:0000313" key="2">
    <source>
        <dbReference type="EMBL" id="MBG9978521.1"/>
    </source>
</evidence>
<dbReference type="Gene3D" id="3.30.420.40">
    <property type="match status" value="1"/>
</dbReference>
<dbReference type="PANTHER" id="PTHR18964:SF149">
    <property type="entry name" value="BIFUNCTIONAL UDP-N-ACETYLGLUCOSAMINE 2-EPIMERASE_N-ACETYLMANNOSAMINE KINASE"/>
    <property type="match status" value="1"/>
</dbReference>
<accession>A0ABS0LM37</accession>